<dbReference type="RefSeq" id="WP_010495599.1">
    <property type="nucleotide sequence ID" value="NZ_JQBK01000038.1"/>
</dbReference>
<dbReference type="InterPro" id="IPR003593">
    <property type="entry name" value="AAA+_ATPase"/>
</dbReference>
<dbReference type="OrthoDB" id="9804819at2"/>
<feature type="domain" description="ABC transporter" evidence="3">
    <location>
        <begin position="5"/>
        <end position="230"/>
    </location>
</feature>
<dbReference type="STRING" id="89059.LAC1533_0023"/>
<evidence type="ECO:0000256" key="1">
    <source>
        <dbReference type="ARBA" id="ARBA00022741"/>
    </source>
</evidence>
<dbReference type="PATRIC" id="fig|89059.3.peg.1458"/>
<evidence type="ECO:0000313" key="5">
    <source>
        <dbReference type="Proteomes" id="UP000051491"/>
    </source>
</evidence>
<evidence type="ECO:0000259" key="3">
    <source>
        <dbReference type="PROSITE" id="PS50893"/>
    </source>
</evidence>
<dbReference type="AlphaFoldDB" id="A0A0R2K2A6"/>
<dbReference type="InterPro" id="IPR027417">
    <property type="entry name" value="P-loop_NTPase"/>
</dbReference>
<protein>
    <submittedName>
        <fullName evidence="4">ABC transporter, ATP-binding protein</fullName>
    </submittedName>
</protein>
<keyword evidence="2 4" id="KW-0067">ATP-binding</keyword>
<dbReference type="PROSITE" id="PS50893">
    <property type="entry name" value="ABC_TRANSPORTER_2"/>
    <property type="match status" value="1"/>
</dbReference>
<dbReference type="GO" id="GO:0005524">
    <property type="term" value="F:ATP binding"/>
    <property type="evidence" value="ECO:0007669"/>
    <property type="project" value="UniProtKB-KW"/>
</dbReference>
<dbReference type="SMART" id="SM00382">
    <property type="entry name" value="AAA"/>
    <property type="match status" value="1"/>
</dbReference>
<keyword evidence="1" id="KW-0547">Nucleotide-binding</keyword>
<dbReference type="CDD" id="cd03230">
    <property type="entry name" value="ABC_DR_subfamily_A"/>
    <property type="match status" value="1"/>
</dbReference>
<gene>
    <name evidence="4" type="ORF">IV43_GL001356</name>
</gene>
<evidence type="ECO:0000256" key="2">
    <source>
        <dbReference type="ARBA" id="ARBA00022840"/>
    </source>
</evidence>
<sequence>MTTEVVLNQISKKYGKQEVLTDISLKLKPNTIYGLLGRNGAGKSTLLNILTNRIPATSGKVLIDGQPNLNNDDALGKIYLMSEPNLYPTRAKVFQIFRETANFYMGFDFELAHQLTNKFGLNESLRFGKLSTGYRSILKDIIALCVDADIILLDEPTLGLDANHRELFYQELVETYADRPRTFVISTHLIEEIAGMVENVLLIKDGRLALDDTTESLLARSYSVTGPEEKVREYTAGLNVIGHDSLGKLRSDYVFGKLDENRVLPDIVSVEKIDLQKLFINLTEQSDEEGQK</sequence>
<dbReference type="PANTHER" id="PTHR43158">
    <property type="entry name" value="SKFA PEPTIDE EXPORT ATP-BINDING PROTEIN SKFE"/>
    <property type="match status" value="1"/>
</dbReference>
<dbReference type="SUPFAM" id="SSF52540">
    <property type="entry name" value="P-loop containing nucleoside triphosphate hydrolases"/>
    <property type="match status" value="1"/>
</dbReference>
<organism evidence="4 5">
    <name type="scientific">Ligilactobacillus acidipiscis</name>
    <dbReference type="NCBI Taxonomy" id="89059"/>
    <lineage>
        <taxon>Bacteria</taxon>
        <taxon>Bacillati</taxon>
        <taxon>Bacillota</taxon>
        <taxon>Bacilli</taxon>
        <taxon>Lactobacillales</taxon>
        <taxon>Lactobacillaceae</taxon>
        <taxon>Ligilactobacillus</taxon>
    </lineage>
</organism>
<dbReference type="GO" id="GO:0016887">
    <property type="term" value="F:ATP hydrolysis activity"/>
    <property type="evidence" value="ECO:0007669"/>
    <property type="project" value="InterPro"/>
</dbReference>
<proteinExistence type="predicted"/>
<comment type="caution">
    <text evidence="4">The sequence shown here is derived from an EMBL/GenBank/DDBJ whole genome shotgun (WGS) entry which is preliminary data.</text>
</comment>
<dbReference type="Proteomes" id="UP000051491">
    <property type="component" value="Unassembled WGS sequence"/>
</dbReference>
<dbReference type="Gene3D" id="3.40.50.300">
    <property type="entry name" value="P-loop containing nucleotide triphosphate hydrolases"/>
    <property type="match status" value="1"/>
</dbReference>
<reference evidence="4 5" key="1">
    <citation type="journal article" date="2015" name="Genome Announc.">
        <title>Expanding the biotechnology potential of lactobacilli through comparative genomics of 213 strains and associated genera.</title>
        <authorList>
            <person name="Sun Z."/>
            <person name="Harris H.M."/>
            <person name="McCann A."/>
            <person name="Guo C."/>
            <person name="Argimon S."/>
            <person name="Zhang W."/>
            <person name="Yang X."/>
            <person name="Jeffery I.B."/>
            <person name="Cooney J.C."/>
            <person name="Kagawa T.F."/>
            <person name="Liu W."/>
            <person name="Song Y."/>
            <person name="Salvetti E."/>
            <person name="Wrobel A."/>
            <person name="Rasinkangas P."/>
            <person name="Parkhill J."/>
            <person name="Rea M.C."/>
            <person name="O'Sullivan O."/>
            <person name="Ritari J."/>
            <person name="Douillard F.P."/>
            <person name="Paul Ross R."/>
            <person name="Yang R."/>
            <person name="Briner A.E."/>
            <person name="Felis G.E."/>
            <person name="de Vos W.M."/>
            <person name="Barrangou R."/>
            <person name="Klaenhammer T.R."/>
            <person name="Caufield P.W."/>
            <person name="Cui Y."/>
            <person name="Zhang H."/>
            <person name="O'Toole P.W."/>
        </authorList>
    </citation>
    <scope>NUCLEOTIDE SEQUENCE [LARGE SCALE GENOMIC DNA]</scope>
    <source>
        <strain evidence="4 5">DSM 15353</strain>
    </source>
</reference>
<name>A0A0R2K2A6_9LACO</name>
<dbReference type="InterPro" id="IPR003439">
    <property type="entry name" value="ABC_transporter-like_ATP-bd"/>
</dbReference>
<dbReference type="Pfam" id="PF00005">
    <property type="entry name" value="ABC_tran"/>
    <property type="match status" value="1"/>
</dbReference>
<dbReference type="PANTHER" id="PTHR43158:SF5">
    <property type="entry name" value="ABC TRANSPORTER, ATP-BINDING PROTEIN"/>
    <property type="match status" value="1"/>
</dbReference>
<accession>A0A0R2K2A6</accession>
<evidence type="ECO:0000313" key="4">
    <source>
        <dbReference type="EMBL" id="KRN83761.1"/>
    </source>
</evidence>
<dbReference type="EMBL" id="JQBK01000038">
    <property type="protein sequence ID" value="KRN83761.1"/>
    <property type="molecule type" value="Genomic_DNA"/>
</dbReference>